<dbReference type="PANTHER" id="PTHR33434:SF2">
    <property type="entry name" value="FATTY ACID-BINDING PROTEIN TM_1468"/>
    <property type="match status" value="1"/>
</dbReference>
<proteinExistence type="predicted"/>
<dbReference type="Pfam" id="PF02645">
    <property type="entry name" value="DegV"/>
    <property type="match status" value="1"/>
</dbReference>
<dbReference type="InterPro" id="IPR050270">
    <property type="entry name" value="DegV_domain_contain"/>
</dbReference>
<dbReference type="SUPFAM" id="SSF82549">
    <property type="entry name" value="DAK1/DegV-like"/>
    <property type="match status" value="1"/>
</dbReference>
<sequence length="280" mass="31468">MNKIKIITDSTADLSKEIIDKYDIEVIPLLVTFGEESYKDGIDINTSELLRKMESSEEFPGTAQITPQRFIECYKKYLQEGYKIISLHLSSKMSGTYQSACLAKEILEANETIEIIDSQNVTSGLGLLVIKAARLRDEEYNLEEIVKEVRRAIPHIKSGLVFEELTNLVKGGRLSKTAGVVGNILGIRPILTVENGEMAVIDKVRGNKKAIRYVLDYIGQVGIKKDEPCILLHIENEDIRIPLEEHLQEKSIEFMECEVGCVVGVHSGKRACGIFFIEDY</sequence>
<dbReference type="PANTHER" id="PTHR33434">
    <property type="entry name" value="DEGV DOMAIN-CONTAINING PROTEIN DR_1986-RELATED"/>
    <property type="match status" value="1"/>
</dbReference>
<dbReference type="Proteomes" id="UP000290273">
    <property type="component" value="Unassembled WGS sequence"/>
</dbReference>
<dbReference type="Gene3D" id="3.40.50.10170">
    <property type="match status" value="1"/>
</dbReference>
<comment type="caution">
    <text evidence="2">The sequence shown here is derived from an EMBL/GenBank/DDBJ whole genome shotgun (WGS) entry which is preliminary data.</text>
</comment>
<accession>A0ABY0ESU4</accession>
<dbReference type="Gene3D" id="3.30.1180.10">
    <property type="match status" value="1"/>
</dbReference>
<gene>
    <name evidence="2" type="ORF">DP131_01560</name>
</gene>
<dbReference type="InterPro" id="IPR043168">
    <property type="entry name" value="DegV_C"/>
</dbReference>
<organism evidence="2 3">
    <name type="scientific">Clostridium tetani</name>
    <dbReference type="NCBI Taxonomy" id="1513"/>
    <lineage>
        <taxon>Bacteria</taxon>
        <taxon>Bacillati</taxon>
        <taxon>Bacillota</taxon>
        <taxon>Clostridia</taxon>
        <taxon>Eubacteriales</taxon>
        <taxon>Clostridiaceae</taxon>
        <taxon>Clostridium</taxon>
    </lineage>
</organism>
<evidence type="ECO:0000313" key="3">
    <source>
        <dbReference type="Proteomes" id="UP000290273"/>
    </source>
</evidence>
<protein>
    <submittedName>
        <fullName evidence="2">DegV family protein</fullName>
    </submittedName>
</protein>
<evidence type="ECO:0000313" key="2">
    <source>
        <dbReference type="EMBL" id="RXI58598.1"/>
    </source>
</evidence>
<dbReference type="NCBIfam" id="TIGR00762">
    <property type="entry name" value="DegV"/>
    <property type="match status" value="1"/>
</dbReference>
<dbReference type="InterPro" id="IPR003797">
    <property type="entry name" value="DegV"/>
</dbReference>
<evidence type="ECO:0000256" key="1">
    <source>
        <dbReference type="ARBA" id="ARBA00023121"/>
    </source>
</evidence>
<dbReference type="EMBL" id="QMAU01000012">
    <property type="protein sequence ID" value="RXI58598.1"/>
    <property type="molecule type" value="Genomic_DNA"/>
</dbReference>
<reference evidence="2 3" key="1">
    <citation type="submission" date="2018-06" db="EMBL/GenBank/DDBJ databases">
        <title>Genome conservation of Clostridium tetani.</title>
        <authorList>
            <person name="Bruggemann H."/>
            <person name="Popoff M.R."/>
        </authorList>
    </citation>
    <scope>NUCLEOTIDE SEQUENCE [LARGE SCALE GENOMIC DNA]</scope>
    <source>
        <strain evidence="2 3">63.05</strain>
    </source>
</reference>
<dbReference type="RefSeq" id="WP_023437207.1">
    <property type="nucleotide sequence ID" value="NZ_CASHSW010000014.1"/>
</dbReference>
<name>A0ABY0ESU4_CLOTA</name>
<dbReference type="PROSITE" id="PS51482">
    <property type="entry name" value="DEGV"/>
    <property type="match status" value="1"/>
</dbReference>
<keyword evidence="1" id="KW-0446">Lipid-binding</keyword>